<keyword evidence="3" id="KW-1185">Reference proteome</keyword>
<accession>A0A087S9N4</accession>
<feature type="region of interest" description="Disordered" evidence="1">
    <location>
        <begin position="140"/>
        <end position="162"/>
    </location>
</feature>
<proteinExistence type="predicted"/>
<gene>
    <name evidence="2" type="ORF">F751_0121</name>
</gene>
<dbReference type="KEGG" id="apro:F751_0121"/>
<dbReference type="EMBL" id="APJO01000720">
    <property type="protein sequence ID" value="KFM22438.1"/>
    <property type="molecule type" value="Genomic_DNA"/>
</dbReference>
<sequence length="162" mass="17476">MRGCLSHERRLNISMAPPAAPCHAPALARKSGVSVLLLPDCSHCHFPARQGGLKPWRTPSHQQQQAPLDLDTSGCVQGDLVYRQPSYVASPSCHGTGPAGTHQPPSPPARMAMEGADEQSGNRAVGPWWRHTVCAASMQTTRHEEVLRGTPTASHSYSHHKP</sequence>
<dbReference type="AlphaFoldDB" id="A0A087S9N4"/>
<protein>
    <submittedName>
        <fullName evidence="2">Uncharacterized protein</fullName>
    </submittedName>
</protein>
<evidence type="ECO:0000313" key="3">
    <source>
        <dbReference type="Proteomes" id="UP000028924"/>
    </source>
</evidence>
<feature type="region of interest" description="Disordered" evidence="1">
    <location>
        <begin position="91"/>
        <end position="124"/>
    </location>
</feature>
<dbReference type="GeneID" id="23611512"/>
<dbReference type="RefSeq" id="XP_011399421.1">
    <property type="nucleotide sequence ID" value="XM_011401119.1"/>
</dbReference>
<dbReference type="Proteomes" id="UP000028924">
    <property type="component" value="Unassembled WGS sequence"/>
</dbReference>
<organism evidence="2 3">
    <name type="scientific">Auxenochlorella protothecoides</name>
    <name type="common">Green microalga</name>
    <name type="synonym">Chlorella protothecoides</name>
    <dbReference type="NCBI Taxonomy" id="3075"/>
    <lineage>
        <taxon>Eukaryota</taxon>
        <taxon>Viridiplantae</taxon>
        <taxon>Chlorophyta</taxon>
        <taxon>core chlorophytes</taxon>
        <taxon>Trebouxiophyceae</taxon>
        <taxon>Chlorellales</taxon>
        <taxon>Chlorellaceae</taxon>
        <taxon>Auxenochlorella</taxon>
    </lineage>
</organism>
<evidence type="ECO:0000256" key="1">
    <source>
        <dbReference type="SAM" id="MobiDB-lite"/>
    </source>
</evidence>
<reference evidence="2 3" key="1">
    <citation type="journal article" date="2014" name="BMC Genomics">
        <title>Oil accumulation mechanisms of the oleaginous microalga Chlorella protothecoides revealed through its genome, transcriptomes, and proteomes.</title>
        <authorList>
            <person name="Gao C."/>
            <person name="Wang Y."/>
            <person name="Shen Y."/>
            <person name="Yan D."/>
            <person name="He X."/>
            <person name="Dai J."/>
            <person name="Wu Q."/>
        </authorList>
    </citation>
    <scope>NUCLEOTIDE SEQUENCE [LARGE SCALE GENOMIC DNA]</scope>
    <source>
        <strain evidence="2 3">0710</strain>
    </source>
</reference>
<comment type="caution">
    <text evidence="2">The sequence shown here is derived from an EMBL/GenBank/DDBJ whole genome shotgun (WGS) entry which is preliminary data.</text>
</comment>
<evidence type="ECO:0000313" key="2">
    <source>
        <dbReference type="EMBL" id="KFM22438.1"/>
    </source>
</evidence>
<name>A0A087S9N4_AUXPR</name>